<accession>A0ABW8T5N0</accession>
<dbReference type="Proteomes" id="UP001623591">
    <property type="component" value="Unassembled WGS sequence"/>
</dbReference>
<comment type="caution">
    <text evidence="2">The sequence shown here is derived from an EMBL/GenBank/DDBJ whole genome shotgun (WGS) entry which is preliminary data.</text>
</comment>
<evidence type="ECO:0000256" key="1">
    <source>
        <dbReference type="SAM" id="MobiDB-lite"/>
    </source>
</evidence>
<sequence length="44" mass="4908">MSGKNNISKTQNNKKEDGDFKKKNISHDPKAESAKALHNEVGIR</sequence>
<protein>
    <submittedName>
        <fullName evidence="2">CPC_1213 family protein</fullName>
    </submittedName>
</protein>
<dbReference type="NCBIfam" id="NF040908">
    <property type="entry name" value="CPC_1213_fam"/>
    <property type="match status" value="1"/>
</dbReference>
<reference evidence="2 3" key="1">
    <citation type="submission" date="2024-11" db="EMBL/GenBank/DDBJ databases">
        <authorList>
            <person name="Heng Y.C."/>
            <person name="Lim A.C.H."/>
            <person name="Lee J.K.Y."/>
            <person name="Kittelmann S."/>
        </authorList>
    </citation>
    <scope>NUCLEOTIDE SEQUENCE [LARGE SCALE GENOMIC DNA]</scope>
    <source>
        <strain evidence="2 3">WILCCON 0185</strain>
    </source>
</reference>
<feature type="region of interest" description="Disordered" evidence="1">
    <location>
        <begin position="1"/>
        <end position="44"/>
    </location>
</feature>
<keyword evidence="3" id="KW-1185">Reference proteome</keyword>
<proteinExistence type="predicted"/>
<gene>
    <name evidence="2" type="ORF">ACJDUG_12795</name>
</gene>
<evidence type="ECO:0000313" key="2">
    <source>
        <dbReference type="EMBL" id="MFL0247849.1"/>
    </source>
</evidence>
<feature type="compositionally biased region" description="Basic and acidic residues" evidence="1">
    <location>
        <begin position="13"/>
        <end position="44"/>
    </location>
</feature>
<dbReference type="EMBL" id="JBJHZZ010000009">
    <property type="protein sequence ID" value="MFL0247849.1"/>
    <property type="molecule type" value="Genomic_DNA"/>
</dbReference>
<feature type="compositionally biased region" description="Polar residues" evidence="1">
    <location>
        <begin position="1"/>
        <end position="11"/>
    </location>
</feature>
<evidence type="ECO:0000313" key="3">
    <source>
        <dbReference type="Proteomes" id="UP001623591"/>
    </source>
</evidence>
<organism evidence="2 3">
    <name type="scientific">Candidatus Clostridium stratigraminis</name>
    <dbReference type="NCBI Taxonomy" id="3381661"/>
    <lineage>
        <taxon>Bacteria</taxon>
        <taxon>Bacillati</taxon>
        <taxon>Bacillota</taxon>
        <taxon>Clostridia</taxon>
        <taxon>Eubacteriales</taxon>
        <taxon>Clostridiaceae</taxon>
        <taxon>Clostridium</taxon>
    </lineage>
</organism>
<dbReference type="InterPro" id="IPR053788">
    <property type="entry name" value="CPC_1213-like"/>
</dbReference>
<dbReference type="RefSeq" id="WP_406770279.1">
    <property type="nucleotide sequence ID" value="NZ_JBJHZZ010000009.1"/>
</dbReference>
<name>A0ABW8T5N0_9CLOT</name>